<gene>
    <name evidence="1" type="ORF">AAF712_004609</name>
</gene>
<reference evidence="1 2" key="1">
    <citation type="submission" date="2024-05" db="EMBL/GenBank/DDBJ databases">
        <title>A draft genome resource for the thread blight pathogen Marasmius tenuissimus strain MS-2.</title>
        <authorList>
            <person name="Yulfo-Soto G.E."/>
            <person name="Baruah I.K."/>
            <person name="Amoako-Attah I."/>
            <person name="Bukari Y."/>
            <person name="Meinhardt L.W."/>
            <person name="Bailey B.A."/>
            <person name="Cohen S.P."/>
        </authorList>
    </citation>
    <scope>NUCLEOTIDE SEQUENCE [LARGE SCALE GENOMIC DNA]</scope>
    <source>
        <strain evidence="1 2">MS-2</strain>
    </source>
</reference>
<accession>A0ABR3A4C1</accession>
<comment type="caution">
    <text evidence="1">The sequence shown here is derived from an EMBL/GenBank/DDBJ whole genome shotgun (WGS) entry which is preliminary data.</text>
</comment>
<sequence>MSRPYIFRTIQFAPSQSGAKEWVTRCRESPHLIPLIYHLTLTEDDTESDEEEGAIRWENWELDNAEELIRAMTHAQNLTLDGLIGKTMITNLASHLAFVKHLGSSAGGLQSIQLECVEFEQPDHLFLYLSNLPGTLFTGLPVPSTVQIVTTSPMPDSPRIIRDLTTLGGWPLRSSILHHSDLRRDVLLWLLGPALDLPGLQSLVLDFSYMFSDYEVSASAKAYFEQVIVSVGPSLRHLVLGSY</sequence>
<proteinExistence type="predicted"/>
<protein>
    <submittedName>
        <fullName evidence="1">Uncharacterized protein</fullName>
    </submittedName>
</protein>
<evidence type="ECO:0000313" key="2">
    <source>
        <dbReference type="Proteomes" id="UP001437256"/>
    </source>
</evidence>
<keyword evidence="2" id="KW-1185">Reference proteome</keyword>
<dbReference type="Proteomes" id="UP001437256">
    <property type="component" value="Unassembled WGS sequence"/>
</dbReference>
<dbReference type="EMBL" id="JBBXMP010000019">
    <property type="protein sequence ID" value="KAL0068224.1"/>
    <property type="molecule type" value="Genomic_DNA"/>
</dbReference>
<organism evidence="1 2">
    <name type="scientific">Marasmius tenuissimus</name>
    <dbReference type="NCBI Taxonomy" id="585030"/>
    <lineage>
        <taxon>Eukaryota</taxon>
        <taxon>Fungi</taxon>
        <taxon>Dikarya</taxon>
        <taxon>Basidiomycota</taxon>
        <taxon>Agaricomycotina</taxon>
        <taxon>Agaricomycetes</taxon>
        <taxon>Agaricomycetidae</taxon>
        <taxon>Agaricales</taxon>
        <taxon>Marasmiineae</taxon>
        <taxon>Marasmiaceae</taxon>
        <taxon>Marasmius</taxon>
    </lineage>
</organism>
<name>A0ABR3A4C1_9AGAR</name>
<evidence type="ECO:0000313" key="1">
    <source>
        <dbReference type="EMBL" id="KAL0068224.1"/>
    </source>
</evidence>